<evidence type="ECO:0000313" key="2">
    <source>
        <dbReference type="Proteomes" id="UP001200110"/>
    </source>
</evidence>
<name>A0ABS9IPI4_9ACTN</name>
<evidence type="ECO:0000313" key="1">
    <source>
        <dbReference type="EMBL" id="MCF8587452.1"/>
    </source>
</evidence>
<dbReference type="EMBL" id="JAKKOR010000002">
    <property type="protein sequence ID" value="MCF8587452.1"/>
    <property type="molecule type" value="Genomic_DNA"/>
</dbReference>
<keyword evidence="2" id="KW-1185">Reference proteome</keyword>
<evidence type="ECO:0008006" key="3">
    <source>
        <dbReference type="Google" id="ProtNLM"/>
    </source>
</evidence>
<accession>A0ABS9IPI4</accession>
<proteinExistence type="predicted"/>
<gene>
    <name evidence="1" type="ORF">L5G33_03090</name>
</gene>
<comment type="caution">
    <text evidence="1">The sequence shown here is derived from an EMBL/GenBank/DDBJ whole genome shotgun (WGS) entry which is preliminary data.</text>
</comment>
<dbReference type="RefSeq" id="WP_236996690.1">
    <property type="nucleotide sequence ID" value="NZ_JAKKOR010000002.1"/>
</dbReference>
<reference evidence="1 2" key="1">
    <citation type="submission" date="2022-01" db="EMBL/GenBank/DDBJ databases">
        <authorList>
            <person name="Huang Y."/>
        </authorList>
    </citation>
    <scope>NUCLEOTIDE SEQUENCE [LARGE SCALE GENOMIC DNA]</scope>
    <source>
        <strain evidence="1 2">HY366</strain>
    </source>
</reference>
<organism evidence="1 2">
    <name type="scientific">Gordonia liuliyuniae</name>
    <dbReference type="NCBI Taxonomy" id="2911517"/>
    <lineage>
        <taxon>Bacteria</taxon>
        <taxon>Bacillati</taxon>
        <taxon>Actinomycetota</taxon>
        <taxon>Actinomycetes</taxon>
        <taxon>Mycobacteriales</taxon>
        <taxon>Gordoniaceae</taxon>
        <taxon>Gordonia</taxon>
    </lineage>
</organism>
<sequence length="163" mass="16497">MKSSSTRTTWVLASLAVALLVAVAVVVALIVSDRIGFTDGDADVTETVVTVTSAVSPPSAPTTTESPATTTEYVAPEPAGSTPVQGGPCFEAEVRSFATSADGQNLVCTYMGTGGGYVWVSHAENDGSVHDIGDPCDSSVDRVAQDPSGQAIMCGGDTWVGGP</sequence>
<protein>
    <recommendedName>
        <fullName evidence="3">DUF3558 domain-containing protein</fullName>
    </recommendedName>
</protein>
<dbReference type="Proteomes" id="UP001200110">
    <property type="component" value="Unassembled WGS sequence"/>
</dbReference>